<protein>
    <submittedName>
        <fullName evidence="3">Uncharacterized protein</fullName>
    </submittedName>
</protein>
<keyword evidence="4" id="KW-1185">Reference proteome</keyword>
<sequence>MNSRMFVVGLLVALVICANLPTSDGKGDRRRRRRSLTNNKFKKSAVVPKMKANTDFDELINHLKALNEDNDSPHPPSYCHTMNSRMFVVGLLVALMICANLPISDGLPNIRRREYRRRRSLTNNKFKKSAVVPKIKTNTDFDELINHLKALNEDNDSPHPPSYCYTMNSRMFVVGLLVALVICANLPTSDGLPNDTRRRRRSLTNNKFKKSAVVPKMKANTDFDELINDLKALNEDNDRCASPFVHYSNPKIETPSLIQ</sequence>
<evidence type="ECO:0000256" key="1">
    <source>
        <dbReference type="SAM" id="Phobius"/>
    </source>
</evidence>
<evidence type="ECO:0000313" key="4">
    <source>
        <dbReference type="Proteomes" id="UP000001593"/>
    </source>
</evidence>
<proteinExistence type="predicted"/>
<dbReference type="AlphaFoldDB" id="A7SJ55"/>
<feature type="transmembrane region" description="Helical" evidence="1">
    <location>
        <begin position="86"/>
        <end position="110"/>
    </location>
</feature>
<feature type="chain" id="PRO_5002714443" evidence="2">
    <location>
        <begin position="26"/>
        <end position="259"/>
    </location>
</feature>
<dbReference type="EMBL" id="DS469674">
    <property type="protein sequence ID" value="EDO36283.1"/>
    <property type="molecule type" value="Genomic_DNA"/>
</dbReference>
<dbReference type="Proteomes" id="UP000001593">
    <property type="component" value="Unassembled WGS sequence"/>
</dbReference>
<feature type="signal peptide" evidence="2">
    <location>
        <begin position="1"/>
        <end position="25"/>
    </location>
</feature>
<organism evidence="3 4">
    <name type="scientific">Nematostella vectensis</name>
    <name type="common">Starlet sea anemone</name>
    <dbReference type="NCBI Taxonomy" id="45351"/>
    <lineage>
        <taxon>Eukaryota</taxon>
        <taxon>Metazoa</taxon>
        <taxon>Cnidaria</taxon>
        <taxon>Anthozoa</taxon>
        <taxon>Hexacorallia</taxon>
        <taxon>Actiniaria</taxon>
        <taxon>Edwardsiidae</taxon>
        <taxon>Nematostella</taxon>
    </lineage>
</organism>
<reference evidence="3 4" key="1">
    <citation type="journal article" date="2007" name="Science">
        <title>Sea anemone genome reveals ancestral eumetazoan gene repertoire and genomic organization.</title>
        <authorList>
            <person name="Putnam N.H."/>
            <person name="Srivastava M."/>
            <person name="Hellsten U."/>
            <person name="Dirks B."/>
            <person name="Chapman J."/>
            <person name="Salamov A."/>
            <person name="Terry A."/>
            <person name="Shapiro H."/>
            <person name="Lindquist E."/>
            <person name="Kapitonov V.V."/>
            <person name="Jurka J."/>
            <person name="Genikhovich G."/>
            <person name="Grigoriev I.V."/>
            <person name="Lucas S.M."/>
            <person name="Steele R.E."/>
            <person name="Finnerty J.R."/>
            <person name="Technau U."/>
            <person name="Martindale M.Q."/>
            <person name="Rokhsar D.S."/>
        </authorList>
    </citation>
    <scope>NUCLEOTIDE SEQUENCE [LARGE SCALE GENOMIC DNA]</scope>
    <source>
        <strain evidence="4">CH2 X CH6</strain>
    </source>
</reference>
<keyword evidence="1" id="KW-1133">Transmembrane helix</keyword>
<name>A7SJ55_NEMVE</name>
<dbReference type="InParanoid" id="A7SJ55"/>
<keyword evidence="1" id="KW-0812">Transmembrane</keyword>
<dbReference type="HOGENOM" id="CLU_1074801_0_0_1"/>
<keyword evidence="1" id="KW-0472">Membrane</keyword>
<evidence type="ECO:0000313" key="3">
    <source>
        <dbReference type="EMBL" id="EDO36283.1"/>
    </source>
</evidence>
<accession>A7SJ55</accession>
<feature type="transmembrane region" description="Helical" evidence="1">
    <location>
        <begin position="171"/>
        <end position="188"/>
    </location>
</feature>
<gene>
    <name evidence="3" type="ORF">NEMVEDRAFT_v1g245598</name>
</gene>
<evidence type="ECO:0000256" key="2">
    <source>
        <dbReference type="SAM" id="SignalP"/>
    </source>
</evidence>
<keyword evidence="2" id="KW-0732">Signal</keyword>